<evidence type="ECO:0000259" key="2">
    <source>
        <dbReference type="Pfam" id="PF07179"/>
    </source>
</evidence>
<protein>
    <submittedName>
        <fullName evidence="3">SseB protein N-terminal domain-containing protein</fullName>
    </submittedName>
</protein>
<keyword evidence="4" id="KW-1185">Reference proteome</keyword>
<organism evidence="3 4">
    <name type="scientific">Marivita hallyeonensis</name>
    <dbReference type="NCBI Taxonomy" id="996342"/>
    <lineage>
        <taxon>Bacteria</taxon>
        <taxon>Pseudomonadati</taxon>
        <taxon>Pseudomonadota</taxon>
        <taxon>Alphaproteobacteria</taxon>
        <taxon>Rhodobacterales</taxon>
        <taxon>Roseobacteraceae</taxon>
        <taxon>Marivita</taxon>
    </lineage>
</organism>
<proteinExistence type="predicted"/>
<dbReference type="OrthoDB" id="7831317at2"/>
<dbReference type="RefSeq" id="WP_072777562.1">
    <property type="nucleotide sequence ID" value="NZ_FQXC01000003.1"/>
</dbReference>
<dbReference type="Pfam" id="PF07179">
    <property type="entry name" value="SseB"/>
    <property type="match status" value="1"/>
</dbReference>
<feature type="region of interest" description="Disordered" evidence="1">
    <location>
        <begin position="244"/>
        <end position="263"/>
    </location>
</feature>
<gene>
    <name evidence="3" type="ORF">SAMN05443551_2180</name>
</gene>
<evidence type="ECO:0000313" key="4">
    <source>
        <dbReference type="Proteomes" id="UP000184221"/>
    </source>
</evidence>
<dbReference type="STRING" id="996342.SAMN05443551_2180"/>
<feature type="domain" description="SseB protein N-terminal" evidence="2">
    <location>
        <begin position="12"/>
        <end position="118"/>
    </location>
</feature>
<dbReference type="Proteomes" id="UP000184221">
    <property type="component" value="Unassembled WGS sequence"/>
</dbReference>
<dbReference type="AlphaFoldDB" id="A0A1M5TD79"/>
<dbReference type="EMBL" id="FQXC01000003">
    <property type="protein sequence ID" value="SHH48664.1"/>
    <property type="molecule type" value="Genomic_DNA"/>
</dbReference>
<evidence type="ECO:0000256" key="1">
    <source>
        <dbReference type="SAM" id="MobiDB-lite"/>
    </source>
</evidence>
<accession>A0A1M5TD79</accession>
<sequence>MSLETPLDHAHAAMEAAPEDSTARLRFYDRLSETELYLMLAREAEGDQAEPELFDLGDARFVLVFDTEDRLSTFAGRAVPYAALSGRSIVGMLAGQEIGIALNPEVAPSSILLPTEAVDWLADTVAQGPSEAEARPQELRAPGGMPDGLLDAIDAKLRTATGMARRGYLAEVTYDTGVRGHLIGFTGTIPGAESALARAIQEALVFSGLEAAALDVVFLRDSDPVTAQLARVGLRFDLPEPQQVARVEPLAPGSDPDKPPILR</sequence>
<dbReference type="InterPro" id="IPR009839">
    <property type="entry name" value="SseB_N"/>
</dbReference>
<evidence type="ECO:0000313" key="3">
    <source>
        <dbReference type="EMBL" id="SHH48664.1"/>
    </source>
</evidence>
<name>A0A1M5TD79_9RHOB</name>
<reference evidence="3 4" key="1">
    <citation type="submission" date="2016-11" db="EMBL/GenBank/DDBJ databases">
        <authorList>
            <person name="Jaros S."/>
            <person name="Januszkiewicz K."/>
            <person name="Wedrychowicz H."/>
        </authorList>
    </citation>
    <scope>NUCLEOTIDE SEQUENCE [LARGE SCALE GENOMIC DNA]</scope>
    <source>
        <strain evidence="3 4">DSM 29431</strain>
    </source>
</reference>